<dbReference type="EMBL" id="UZAU01000613">
    <property type="status" value="NOT_ANNOTATED_CDS"/>
    <property type="molecule type" value="Genomic_DNA"/>
</dbReference>
<keyword evidence="2" id="KW-1185">Reference proteome</keyword>
<protein>
    <recommendedName>
        <fullName evidence="3">Reverse transcriptase</fullName>
    </recommendedName>
</protein>
<accession>A0A803PUN2</accession>
<evidence type="ECO:0000313" key="2">
    <source>
        <dbReference type="Proteomes" id="UP000596661"/>
    </source>
</evidence>
<dbReference type="PANTHER" id="PTHR33116">
    <property type="entry name" value="REVERSE TRANSCRIPTASE ZINC-BINDING DOMAIN-CONTAINING PROTEIN-RELATED-RELATED"/>
    <property type="match status" value="1"/>
</dbReference>
<dbReference type="PANTHER" id="PTHR33116:SF78">
    <property type="entry name" value="OS12G0587133 PROTEIN"/>
    <property type="match status" value="1"/>
</dbReference>
<evidence type="ECO:0000313" key="1">
    <source>
        <dbReference type="EnsemblPlants" id="cds.evm.model.06.1479"/>
    </source>
</evidence>
<dbReference type="Proteomes" id="UP000596661">
    <property type="component" value="Chromosome 6"/>
</dbReference>
<evidence type="ECO:0008006" key="3">
    <source>
        <dbReference type="Google" id="ProtNLM"/>
    </source>
</evidence>
<sequence>MLFCKGDICSIRAVKEILDEFSATSGLTINTGKSQLYFGGVKEEGKQVMLSEMALPEGEFPLKYLGVPLRPTKWKAEDCGVIIKKIKQRLQIWATRHLFFCKKGSTHSLSASWSSKLLDEYLHTTS</sequence>
<dbReference type="AlphaFoldDB" id="A0A803PUN2"/>
<dbReference type="EnsemblPlants" id="evm.model.06.1479">
    <property type="protein sequence ID" value="cds.evm.model.06.1479"/>
    <property type="gene ID" value="evm.TU.06.1479"/>
</dbReference>
<proteinExistence type="predicted"/>
<reference evidence="1" key="2">
    <citation type="submission" date="2021-03" db="UniProtKB">
        <authorList>
            <consortium name="EnsemblPlants"/>
        </authorList>
    </citation>
    <scope>IDENTIFICATION</scope>
</reference>
<name>A0A803PUN2_CANSA</name>
<organism evidence="1 2">
    <name type="scientific">Cannabis sativa</name>
    <name type="common">Hemp</name>
    <name type="synonym">Marijuana</name>
    <dbReference type="NCBI Taxonomy" id="3483"/>
    <lineage>
        <taxon>Eukaryota</taxon>
        <taxon>Viridiplantae</taxon>
        <taxon>Streptophyta</taxon>
        <taxon>Embryophyta</taxon>
        <taxon>Tracheophyta</taxon>
        <taxon>Spermatophyta</taxon>
        <taxon>Magnoliopsida</taxon>
        <taxon>eudicotyledons</taxon>
        <taxon>Gunneridae</taxon>
        <taxon>Pentapetalae</taxon>
        <taxon>rosids</taxon>
        <taxon>fabids</taxon>
        <taxon>Rosales</taxon>
        <taxon>Cannabaceae</taxon>
        <taxon>Cannabis</taxon>
    </lineage>
</organism>
<dbReference type="OMA" id="EYLHTTS"/>
<dbReference type="Gramene" id="evm.model.06.1479">
    <property type="protein sequence ID" value="cds.evm.model.06.1479"/>
    <property type="gene ID" value="evm.TU.06.1479"/>
</dbReference>
<reference evidence="1" key="1">
    <citation type="submission" date="2018-11" db="EMBL/GenBank/DDBJ databases">
        <authorList>
            <person name="Grassa J C."/>
        </authorList>
    </citation>
    <scope>NUCLEOTIDE SEQUENCE [LARGE SCALE GENOMIC DNA]</scope>
</reference>